<dbReference type="RefSeq" id="WP_068959750.1">
    <property type="nucleotide sequence ID" value="NZ_CAJTAP010000028.1"/>
</dbReference>
<dbReference type="Pfam" id="PF13809">
    <property type="entry name" value="Tubulin_2"/>
    <property type="match status" value="1"/>
</dbReference>
<dbReference type="InterPro" id="IPR036525">
    <property type="entry name" value="Tubulin/FtsZ_GTPase_sf"/>
</dbReference>
<dbReference type="InterPro" id="IPR025904">
    <property type="entry name" value="Tubulin-like"/>
</dbReference>
<protein>
    <recommendedName>
        <fullName evidence="3">Tubulin like</fullName>
    </recommendedName>
</protein>
<evidence type="ECO:0008006" key="3">
    <source>
        <dbReference type="Google" id="ProtNLM"/>
    </source>
</evidence>
<dbReference type="OrthoDB" id="174139at2"/>
<accession>A0A1Z2XFH5</accession>
<evidence type="ECO:0000313" key="1">
    <source>
        <dbReference type="EMBL" id="ANU62349.1"/>
    </source>
</evidence>
<dbReference type="SUPFAM" id="SSF52490">
    <property type="entry name" value="Tubulin nucleotide-binding domain-like"/>
    <property type="match status" value="1"/>
</dbReference>
<dbReference type="KEGG" id="pary:A4V02_00365"/>
<dbReference type="EMBL" id="CP015402">
    <property type="protein sequence ID" value="ANU62349.1"/>
    <property type="molecule type" value="Genomic_DNA"/>
</dbReference>
<organism evidence="1 2">
    <name type="scientific">Muribaculum intestinale</name>
    <dbReference type="NCBI Taxonomy" id="1796646"/>
    <lineage>
        <taxon>Bacteria</taxon>
        <taxon>Pseudomonadati</taxon>
        <taxon>Bacteroidota</taxon>
        <taxon>Bacteroidia</taxon>
        <taxon>Bacteroidales</taxon>
        <taxon>Muribaculaceae</taxon>
        <taxon>Muribaculum</taxon>
    </lineage>
</organism>
<gene>
    <name evidence="1" type="ORF">A4V02_00365</name>
</gene>
<sequence>MADILIGLGGTGGKILKAFRQRLWTEFDSSQRKNLPIEFIYVDSDRAMLDASDVSYQTIHGNCVFETSEFVDIKTHSNIDAIFANPKGYPRLMGVLGNVGATQSAVCPIGAAADQKRRAGRMLFAANIDAYLSRLGRAVQDVQKKEVGGKINLHLFCGLAGGTGSGSIIDAITQTRKWMFEHNISEKNGFSLTVFCQIPEATPQPNWDTGRYKANGYGALLELNNLFTSHYNMEWGTRVSTPPYDVSTNIETGRIYLTYDNPTPQNVKNGNIPQELNIAGGLILYTNKNDFGYSVNDPIQLAGLVSDFVYSRIFSPMDQMGQELGRFYTFENLSNNRDEYDETADPEEGSPLPVRTRAIGSFGIKRIIVPETELQEHIAYTLGSSALLQLKYNNWSNTSGYREEAPSFDEVTYVRDPGRRGSWKLTPEHMRLKQYVIDSDEKEKWNTGDFASYWNPCVDRWAEAAKGTQHPFDKLVDLCRGGYAEGFRSVGVENFYRDKARSLDTYAKQIAEGVEKYLFREWSDGRLALVSVRHIISELAKQMREQALECSEIVIPDLDTKINEFKGIINQAKEDVLNTNIVKRQIIFGNRFERATHYAKMLYSVMTERAAVEIFTKPLLENLEQRFNDLNSRLIGFEGRFDELYKFTKERMTALSDLETLSDGENRDGTETLTDPIVKFYNRNRMKELERRLNGDHDRMGTITDSVRSSIVDSLNSEGRFTNVTNLSNNTVSSALLGQVFETIRTFHNDLLVERTEKVLDVPILERLQHKFGGNDMALAKFAQDIIQASGAFLEINQNEIQLNNANTPAPEVGKNILLKRVLVTLPKAKDPALMQFADELKRKLEGAIPGGSGASVIVSTEGTRANEITLMIVENGFPMRAIGSLPMLKAEFDRLIVSNPANSIVLTSEGKAEDFRSLTALPPKTPDQLRAEVMPYMMMALGLGAIKFDTKSTEQWGAAGEEDIFGESDIVSWGYSKFTDMAYDDRLIEEHGKETIRIAREALASRLQDVDPAALKAIQDKLKETDAEFMATVGKVIKDENPTPKSRYNDFVNWTMAAKKIIGEYRPQR</sequence>
<dbReference type="AlphaFoldDB" id="A0A1B1S6D5"/>
<accession>A0A1B1S6D5</accession>
<dbReference type="Gene3D" id="3.40.50.1440">
    <property type="entry name" value="Tubulin/FtsZ, GTPase domain"/>
    <property type="match status" value="1"/>
</dbReference>
<evidence type="ECO:0000313" key="2">
    <source>
        <dbReference type="Proteomes" id="UP000186351"/>
    </source>
</evidence>
<dbReference type="Proteomes" id="UP000186351">
    <property type="component" value="Chromosome"/>
</dbReference>
<dbReference type="STRING" id="1796646.A4V02_00365"/>
<proteinExistence type="predicted"/>
<dbReference type="GeneID" id="65535289"/>
<reference evidence="2" key="1">
    <citation type="submission" date="2016-04" db="EMBL/GenBank/DDBJ databases">
        <title>Complete Genome Sequences of Twelve Strains of a Stable Defined Moderately Diverse Mouse Microbiota 2 (sDMDMm2).</title>
        <authorList>
            <person name="Uchimura Y."/>
            <person name="Wyss M."/>
            <person name="Brugiroux S."/>
            <person name="Limenitakis J.P."/>
            <person name="Stecher B."/>
            <person name="McCoy K.D."/>
            <person name="Macpherson A.J."/>
        </authorList>
    </citation>
    <scope>NUCLEOTIDE SEQUENCE [LARGE SCALE GENOMIC DNA]</scope>
    <source>
        <strain evidence="2">YL27</strain>
    </source>
</reference>
<keyword evidence="2" id="KW-1185">Reference proteome</keyword>
<name>A0A1B1S6D5_9BACT</name>